<evidence type="ECO:0000313" key="5">
    <source>
        <dbReference type="Proteomes" id="UP001377972"/>
    </source>
</evidence>
<dbReference type="OrthoDB" id="1524306at2"/>
<dbReference type="Gene3D" id="3.10.450.40">
    <property type="match status" value="1"/>
</dbReference>
<comment type="caution">
    <text evidence="2">The sequence shown here is derived from an EMBL/GenBank/DDBJ whole genome shotgun (WGS) entry which is preliminary data.</text>
</comment>
<accession>A0A0P7EGX2</accession>
<dbReference type="STRING" id="570156.AOG27_16330"/>
<protein>
    <submittedName>
        <fullName evidence="2">Type VI secretion protein</fullName>
    </submittedName>
    <submittedName>
        <fullName evidence="3">Type VI secretion system baseplate subunit TssE</fullName>
    </submittedName>
</protein>
<dbReference type="NCBIfam" id="TIGR03357">
    <property type="entry name" value="VI_zyme"/>
    <property type="match status" value="1"/>
</dbReference>
<evidence type="ECO:0000259" key="1">
    <source>
        <dbReference type="Pfam" id="PF04965"/>
    </source>
</evidence>
<feature type="domain" description="IraD/Gp25-like" evidence="1">
    <location>
        <begin position="23"/>
        <end position="107"/>
    </location>
</feature>
<sequence>MALFDFLTQPVTRNGHQGFQTDEQNSVCKHLNELLNARRGVLKHLADYGLPDVEDIYEGLPYSQHTLAFEVKKLIEKYEPRVRYANVIPMEIREENCVIRLDIQAFLTSGQCIKLNTRFESGGKADVAEHAKQFD</sequence>
<dbReference type="InterPro" id="IPR007048">
    <property type="entry name" value="IraD/Gp25-like"/>
</dbReference>
<evidence type="ECO:0000313" key="2">
    <source>
        <dbReference type="EMBL" id="KPM82537.1"/>
    </source>
</evidence>
<dbReference type="Pfam" id="PF04965">
    <property type="entry name" value="GPW_gp25"/>
    <property type="match status" value="1"/>
</dbReference>
<name>A0A0P7EGX2_9GAMM</name>
<dbReference type="RefSeq" id="WP_054554066.1">
    <property type="nucleotide sequence ID" value="NZ_JAQPZS010000030.1"/>
</dbReference>
<dbReference type="SUPFAM" id="SSF160719">
    <property type="entry name" value="gpW/gp25-like"/>
    <property type="match status" value="1"/>
</dbReference>
<dbReference type="EMBL" id="JAQPZS010000030">
    <property type="protein sequence ID" value="MEJ6498411.1"/>
    <property type="molecule type" value="Genomic_DNA"/>
</dbReference>
<dbReference type="InterPro" id="IPR017737">
    <property type="entry name" value="TssE1-like"/>
</dbReference>
<proteinExistence type="predicted"/>
<organism evidence="2 4">
    <name type="scientific">Pseudoalteromonas lipolytica</name>
    <dbReference type="NCBI Taxonomy" id="570156"/>
    <lineage>
        <taxon>Bacteria</taxon>
        <taxon>Pseudomonadati</taxon>
        <taxon>Pseudomonadota</taxon>
        <taxon>Gammaproteobacteria</taxon>
        <taxon>Alteromonadales</taxon>
        <taxon>Pseudoalteromonadaceae</taxon>
        <taxon>Pseudoalteromonas</taxon>
    </lineage>
</organism>
<dbReference type="AlphaFoldDB" id="A0A0P7EGX2"/>
<dbReference type="Proteomes" id="UP001377972">
    <property type="component" value="Unassembled WGS sequence"/>
</dbReference>
<evidence type="ECO:0000313" key="3">
    <source>
        <dbReference type="EMBL" id="MEJ6498411.1"/>
    </source>
</evidence>
<dbReference type="Proteomes" id="UP000050378">
    <property type="component" value="Unassembled WGS sequence"/>
</dbReference>
<dbReference type="PATRIC" id="fig|570156.3.peg.1195"/>
<gene>
    <name evidence="3" type="primary">tssE</name>
    <name evidence="2" type="ORF">AOG27_16330</name>
    <name evidence="3" type="ORF">PQI24_20445</name>
</gene>
<reference evidence="3 5" key="2">
    <citation type="submission" date="2023-01" db="EMBL/GenBank/DDBJ databases">
        <title>Trichodesmium-associated heterotrophic epibiont bacteria.</title>
        <authorList>
            <person name="Cleveland C.S."/>
            <person name="Webb E.A."/>
        </authorList>
    </citation>
    <scope>NUCLEOTIDE SEQUENCE [LARGE SCALE GENOMIC DNA]</scope>
    <source>
        <strain evidence="3 5">USCH2</strain>
    </source>
</reference>
<reference evidence="2 4" key="1">
    <citation type="submission" date="2015-09" db="EMBL/GenBank/DDBJ databases">
        <title>Draft Genome Sequence of Pseudoalteromonas lipolytica UCD-48B.</title>
        <authorList>
            <person name="Krusor M."/>
            <person name="Coil D.A."/>
            <person name="Lang J.M."/>
            <person name="Eisen J.A."/>
            <person name="Alexiev A."/>
        </authorList>
    </citation>
    <scope>NUCLEOTIDE SEQUENCE [LARGE SCALE GENOMIC DNA]</scope>
    <source>
        <strain evidence="2 4">UCD-48B</strain>
    </source>
</reference>
<keyword evidence="5" id="KW-1185">Reference proteome</keyword>
<dbReference type="EMBL" id="LJTC01000011">
    <property type="protein sequence ID" value="KPM82537.1"/>
    <property type="molecule type" value="Genomic_DNA"/>
</dbReference>
<evidence type="ECO:0000313" key="4">
    <source>
        <dbReference type="Proteomes" id="UP000050378"/>
    </source>
</evidence>